<dbReference type="EMBL" id="LT840184">
    <property type="protein sequence ID" value="SMF65969.1"/>
    <property type="molecule type" value="Genomic_DNA"/>
</dbReference>
<protein>
    <recommendedName>
        <fullName evidence="10">Small ribosomal subunit biogenesis GTPase RsgA</fullName>
        <ecNumber evidence="10">3.6.1.-</ecNumber>
    </recommendedName>
</protein>
<evidence type="ECO:0000256" key="10">
    <source>
        <dbReference type="HAMAP-Rule" id="MF_01820"/>
    </source>
</evidence>
<proteinExistence type="inferred from homology"/>
<keyword evidence="2 10" id="KW-0690">Ribosome biogenesis</keyword>
<keyword evidence="4 10" id="KW-0699">rRNA-binding</keyword>
<evidence type="ECO:0000256" key="7">
    <source>
        <dbReference type="ARBA" id="ARBA00022833"/>
    </source>
</evidence>
<evidence type="ECO:0000259" key="12">
    <source>
        <dbReference type="PROSITE" id="PS50936"/>
    </source>
</evidence>
<dbReference type="AlphaFoldDB" id="A0A1X7G8U1"/>
<dbReference type="GO" id="GO:0005737">
    <property type="term" value="C:cytoplasm"/>
    <property type="evidence" value="ECO:0007669"/>
    <property type="project" value="UniProtKB-SubCell"/>
</dbReference>
<evidence type="ECO:0000256" key="1">
    <source>
        <dbReference type="ARBA" id="ARBA00022490"/>
    </source>
</evidence>
<keyword evidence="8 10" id="KW-0694">RNA-binding</keyword>
<keyword evidence="5 10" id="KW-0547">Nucleotide-binding</keyword>
<dbReference type="STRING" id="1313296.SAMN05661091_0216"/>
<evidence type="ECO:0000313" key="14">
    <source>
        <dbReference type="EMBL" id="SMF65969.1"/>
    </source>
</evidence>
<reference evidence="15" key="1">
    <citation type="submission" date="2017-04" db="EMBL/GenBank/DDBJ databases">
        <authorList>
            <person name="Varghese N."/>
            <person name="Submissions S."/>
        </authorList>
    </citation>
    <scope>NUCLEOTIDE SEQUENCE [LARGE SCALE GENOMIC DNA]</scope>
    <source>
        <strain evidence="15">N3/975</strain>
    </source>
</reference>
<dbReference type="SUPFAM" id="SSF52540">
    <property type="entry name" value="P-loop containing nucleoside triphosphate hydrolases"/>
    <property type="match status" value="1"/>
</dbReference>
<dbReference type="GO" id="GO:0042274">
    <property type="term" value="P:ribosomal small subunit biogenesis"/>
    <property type="evidence" value="ECO:0007669"/>
    <property type="project" value="UniProtKB-UniRule"/>
</dbReference>
<dbReference type="InterPro" id="IPR030378">
    <property type="entry name" value="G_CP_dom"/>
</dbReference>
<feature type="domain" description="CP-type G" evidence="13">
    <location>
        <begin position="111"/>
        <end position="266"/>
    </location>
</feature>
<evidence type="ECO:0000313" key="15">
    <source>
        <dbReference type="Proteomes" id="UP000192940"/>
    </source>
</evidence>
<dbReference type="PANTHER" id="PTHR32120:SF10">
    <property type="entry name" value="SMALL RIBOSOMAL SUBUNIT BIOGENESIS GTPASE RSGA"/>
    <property type="match status" value="1"/>
</dbReference>
<dbReference type="PROSITE" id="PS50936">
    <property type="entry name" value="ENGC_GTPASE"/>
    <property type="match status" value="1"/>
</dbReference>
<keyword evidence="3 10" id="KW-0479">Metal-binding</keyword>
<feature type="region of interest" description="Disordered" evidence="11">
    <location>
        <begin position="332"/>
        <end position="372"/>
    </location>
</feature>
<dbReference type="NCBIfam" id="TIGR00157">
    <property type="entry name" value="ribosome small subunit-dependent GTPase A"/>
    <property type="match status" value="1"/>
</dbReference>
<comment type="similarity">
    <text evidence="10">Belongs to the TRAFAC class YlqF/YawG GTPase family. RsgA subfamily.</text>
</comment>
<comment type="subunit">
    <text evidence="10">Monomer. Associates with 30S ribosomal subunit, binds 16S rRNA.</text>
</comment>
<feature type="binding site" evidence="10">
    <location>
        <position position="296"/>
    </location>
    <ligand>
        <name>Zn(2+)</name>
        <dbReference type="ChEBI" id="CHEBI:29105"/>
    </ligand>
</feature>
<dbReference type="GO" id="GO:0003924">
    <property type="term" value="F:GTPase activity"/>
    <property type="evidence" value="ECO:0007669"/>
    <property type="project" value="UniProtKB-UniRule"/>
</dbReference>
<keyword evidence="15" id="KW-1185">Reference proteome</keyword>
<dbReference type="InterPro" id="IPR027417">
    <property type="entry name" value="P-loop_NTPase"/>
</dbReference>
<evidence type="ECO:0000256" key="5">
    <source>
        <dbReference type="ARBA" id="ARBA00022741"/>
    </source>
</evidence>
<dbReference type="InterPro" id="IPR010914">
    <property type="entry name" value="RsgA_GTPase_dom"/>
</dbReference>
<dbReference type="Proteomes" id="UP000192940">
    <property type="component" value="Chromosome I"/>
</dbReference>
<feature type="domain" description="EngC GTPase" evidence="12">
    <location>
        <begin position="117"/>
        <end position="264"/>
    </location>
</feature>
<accession>A0A1X7G8U1</accession>
<gene>
    <name evidence="10" type="primary">rsgA</name>
    <name evidence="14" type="ORF">SAMN05661091_0216</name>
</gene>
<dbReference type="HAMAP" id="MF_01820">
    <property type="entry name" value="GTPase_RsgA"/>
    <property type="match status" value="1"/>
</dbReference>
<evidence type="ECO:0000256" key="2">
    <source>
        <dbReference type="ARBA" id="ARBA00022517"/>
    </source>
</evidence>
<comment type="function">
    <text evidence="10">One of several proteins that assist in the late maturation steps of the functional core of the 30S ribosomal subunit. Helps release RbfA from mature subunits. May play a role in the assembly of ribosomal proteins into the subunit. Circularly permuted GTPase that catalyzes slow GTP hydrolysis, GTPase activity is stimulated by the 30S ribosomal subunit.</text>
</comment>
<dbReference type="Pfam" id="PF03193">
    <property type="entry name" value="RsgA_GTPase"/>
    <property type="match status" value="1"/>
</dbReference>
<comment type="cofactor">
    <cofactor evidence="10">
        <name>Zn(2+)</name>
        <dbReference type="ChEBI" id="CHEBI:29105"/>
    </cofactor>
    <text evidence="10">Binds 1 zinc ion per subunit.</text>
</comment>
<feature type="binding site" evidence="10">
    <location>
        <position position="302"/>
    </location>
    <ligand>
        <name>Zn(2+)</name>
        <dbReference type="ChEBI" id="CHEBI:29105"/>
    </ligand>
</feature>
<feature type="binding site" evidence="10">
    <location>
        <position position="294"/>
    </location>
    <ligand>
        <name>Zn(2+)</name>
        <dbReference type="ChEBI" id="CHEBI:29105"/>
    </ligand>
</feature>
<keyword evidence="1 10" id="KW-0963">Cytoplasm</keyword>
<feature type="binding site" evidence="10">
    <location>
        <begin position="156"/>
        <end position="159"/>
    </location>
    <ligand>
        <name>GTP</name>
        <dbReference type="ChEBI" id="CHEBI:37565"/>
    </ligand>
</feature>
<feature type="compositionally biased region" description="Basic residues" evidence="11">
    <location>
        <begin position="340"/>
        <end position="357"/>
    </location>
</feature>
<feature type="binding site" evidence="10">
    <location>
        <position position="289"/>
    </location>
    <ligand>
        <name>Zn(2+)</name>
        <dbReference type="ChEBI" id="CHEBI:29105"/>
    </ligand>
</feature>
<evidence type="ECO:0000256" key="9">
    <source>
        <dbReference type="ARBA" id="ARBA00023134"/>
    </source>
</evidence>
<keyword evidence="9 10" id="KW-0342">GTP-binding</keyword>
<evidence type="ECO:0000256" key="3">
    <source>
        <dbReference type="ARBA" id="ARBA00022723"/>
    </source>
</evidence>
<dbReference type="GO" id="GO:0019843">
    <property type="term" value="F:rRNA binding"/>
    <property type="evidence" value="ECO:0007669"/>
    <property type="project" value="UniProtKB-KW"/>
</dbReference>
<dbReference type="Gene3D" id="1.10.40.50">
    <property type="entry name" value="Probable gtpase engc, domain 3"/>
    <property type="match status" value="1"/>
</dbReference>
<evidence type="ECO:0000259" key="13">
    <source>
        <dbReference type="PROSITE" id="PS51721"/>
    </source>
</evidence>
<evidence type="ECO:0000256" key="11">
    <source>
        <dbReference type="SAM" id="MobiDB-lite"/>
    </source>
</evidence>
<dbReference type="EC" id="3.6.1.-" evidence="10"/>
<evidence type="ECO:0000256" key="4">
    <source>
        <dbReference type="ARBA" id="ARBA00022730"/>
    </source>
</evidence>
<name>A0A1X7G8U1_9BACL</name>
<dbReference type="PANTHER" id="PTHR32120">
    <property type="entry name" value="SMALL RIBOSOMAL SUBUNIT BIOGENESIS GTPASE RSGA"/>
    <property type="match status" value="1"/>
</dbReference>
<comment type="subcellular location">
    <subcellularLocation>
        <location evidence="10">Cytoplasm</location>
    </subcellularLocation>
</comment>
<sequence length="372" mass="41321">MNRETVELTKYGWNQHWQSLMDSMQDPNKPLVPGRVTAQYSKQYRIITETGEKTAAVTGKYEYEALSRSDFPAVGDWILVEPLQGEARAVIHRLLPRATAMTRKEAGSVPDEQVIAANTDTVFIVSALNQDFNVRKIERYLIAVWESGSQPVVLLTKADLCDDPDEYVSQVVSSAPGVPVHAVSSVLDQGKEDISPYLMPGHTVAITGSSGAGKSTLLNWLSGEEIQRVQGIREEDARGRHTTTHRELFLLPGGAIMVDTPGMRELQLWDSAGGWGETFSDIEELAGLCRFHDCRHESEAGCAVQQALDDGTLDPGRFTNYKKTEKELAYLAKKENSASKRQKEHGRPHSSKSRRDRRAGGYSFSNDGYDYD</sequence>
<dbReference type="CDD" id="cd01854">
    <property type="entry name" value="YjeQ_EngC"/>
    <property type="match status" value="1"/>
</dbReference>
<dbReference type="InterPro" id="IPR004881">
    <property type="entry name" value="Ribosome_biogen_GTPase_RsgA"/>
</dbReference>
<evidence type="ECO:0000256" key="8">
    <source>
        <dbReference type="ARBA" id="ARBA00022884"/>
    </source>
</evidence>
<keyword evidence="7 10" id="KW-0862">Zinc</keyword>
<organism evidence="14 15">
    <name type="scientific">Paenibacillus uliginis N3/975</name>
    <dbReference type="NCBI Taxonomy" id="1313296"/>
    <lineage>
        <taxon>Bacteria</taxon>
        <taxon>Bacillati</taxon>
        <taxon>Bacillota</taxon>
        <taxon>Bacilli</taxon>
        <taxon>Bacillales</taxon>
        <taxon>Paenibacillaceae</taxon>
        <taxon>Paenibacillus</taxon>
    </lineage>
</organism>
<dbReference type="PROSITE" id="PS51721">
    <property type="entry name" value="G_CP"/>
    <property type="match status" value="1"/>
</dbReference>
<dbReference type="GO" id="GO:0046872">
    <property type="term" value="F:metal ion binding"/>
    <property type="evidence" value="ECO:0007669"/>
    <property type="project" value="UniProtKB-KW"/>
</dbReference>
<feature type="binding site" evidence="10">
    <location>
        <begin position="208"/>
        <end position="216"/>
    </location>
    <ligand>
        <name>GTP</name>
        <dbReference type="ChEBI" id="CHEBI:37565"/>
    </ligand>
</feature>
<keyword evidence="6 10" id="KW-0378">Hydrolase</keyword>
<dbReference type="GO" id="GO:0005525">
    <property type="term" value="F:GTP binding"/>
    <property type="evidence" value="ECO:0007669"/>
    <property type="project" value="UniProtKB-UniRule"/>
</dbReference>
<dbReference type="Gene3D" id="3.40.50.300">
    <property type="entry name" value="P-loop containing nucleotide triphosphate hydrolases"/>
    <property type="match status" value="1"/>
</dbReference>
<evidence type="ECO:0000256" key="6">
    <source>
        <dbReference type="ARBA" id="ARBA00022801"/>
    </source>
</evidence>